<reference evidence="3" key="2">
    <citation type="submission" date="2013-07" db="EMBL/GenBank/DDBJ databases">
        <authorList>
            <consortium name="The Broad Institute Genome Sequencing Platform"/>
            <person name="Cuomo C."/>
            <person name="Litvintseva A."/>
            <person name="Chen Y."/>
            <person name="Heitman J."/>
            <person name="Sun S."/>
            <person name="Springer D."/>
            <person name="Dromer F."/>
            <person name="Young S.K."/>
            <person name="Zeng Q."/>
            <person name="Gargeya S."/>
            <person name="Fitzgerald M."/>
            <person name="Abouelleil A."/>
            <person name="Alvarado L."/>
            <person name="Berlin A.M."/>
            <person name="Chapman S.B."/>
            <person name="Dewar J."/>
            <person name="Goldberg J."/>
            <person name="Griggs A."/>
            <person name="Gujja S."/>
            <person name="Hansen M."/>
            <person name="Howarth C."/>
            <person name="Imamovic A."/>
            <person name="Larimer J."/>
            <person name="McCowan C."/>
            <person name="Murphy C."/>
            <person name="Pearson M."/>
            <person name="Priest M."/>
            <person name="Roberts A."/>
            <person name="Saif S."/>
            <person name="Shea T."/>
            <person name="Sykes S."/>
            <person name="Wortman J."/>
            <person name="Nusbaum C."/>
            <person name="Birren B."/>
        </authorList>
    </citation>
    <scope>NUCLEOTIDE SEQUENCE</scope>
    <source>
        <strain evidence="3">CBS 10118</strain>
    </source>
</reference>
<evidence type="ECO:0000313" key="2">
    <source>
        <dbReference type="EMBL" id="OCF24019.1"/>
    </source>
</evidence>
<dbReference type="AlphaFoldDB" id="A0A1B9FZ22"/>
<dbReference type="EMBL" id="KI894023">
    <property type="protein sequence ID" value="OCF24019.1"/>
    <property type="molecule type" value="Genomic_DNA"/>
</dbReference>
<evidence type="ECO:0000313" key="3">
    <source>
        <dbReference type="EMBL" id="WVW85221.1"/>
    </source>
</evidence>
<accession>A0A1B9FZ22</accession>
<evidence type="ECO:0000256" key="1">
    <source>
        <dbReference type="SAM" id="MobiDB-lite"/>
    </source>
</evidence>
<sequence>MVEPHPENDDDNDDGTESEIETQTESDEEAGVETHRYLPRPLTLDELFTSWEYQVYHWKIQQDTKDMNSDRRIVPFDAHNEEPLPLYGYPHLYPLIRIDYYTQSTYQLNHSYVSRATKILLIRDLLDIPLDKSMGLSAAGGEQSLSELWGIAQQKKNLYKTVEERWYLAREMKDRANIEVALYSNLLACILRIVQEDRGRSSLHTLITVYHLGIGCWTCAQTVFFSTTVRAVRLFVKRLIRLHNQLVELQRQHPNFDCDWNTWLPTEEAMRLPFYREFLEGDISDNGLCRDLDSKKVNIFDERFQP</sequence>
<dbReference type="RefSeq" id="XP_019045089.1">
    <property type="nucleotide sequence ID" value="XM_019193612.1"/>
</dbReference>
<evidence type="ECO:0000313" key="4">
    <source>
        <dbReference type="Proteomes" id="UP000092730"/>
    </source>
</evidence>
<feature type="region of interest" description="Disordered" evidence="1">
    <location>
        <begin position="1"/>
        <end position="36"/>
    </location>
</feature>
<dbReference type="VEuPathDB" id="FungiDB:I302_07005"/>
<reference evidence="2" key="1">
    <citation type="submission" date="2013-07" db="EMBL/GenBank/DDBJ databases">
        <title>The Genome Sequence of Cryptococcus bestiolae CBS10118.</title>
        <authorList>
            <consortium name="The Broad Institute Genome Sequencing Platform"/>
            <person name="Cuomo C."/>
            <person name="Litvintseva A."/>
            <person name="Chen Y."/>
            <person name="Heitman J."/>
            <person name="Sun S."/>
            <person name="Springer D."/>
            <person name="Dromer F."/>
            <person name="Young S.K."/>
            <person name="Zeng Q."/>
            <person name="Gargeya S."/>
            <person name="Fitzgerald M."/>
            <person name="Abouelleil A."/>
            <person name="Alvarado L."/>
            <person name="Berlin A.M."/>
            <person name="Chapman S.B."/>
            <person name="Dewar J."/>
            <person name="Goldberg J."/>
            <person name="Griggs A."/>
            <person name="Gujja S."/>
            <person name="Hansen M."/>
            <person name="Howarth C."/>
            <person name="Imamovic A."/>
            <person name="Larimer J."/>
            <person name="McCowan C."/>
            <person name="Murphy C."/>
            <person name="Pearson M."/>
            <person name="Priest M."/>
            <person name="Roberts A."/>
            <person name="Saif S."/>
            <person name="Shea T."/>
            <person name="Sykes S."/>
            <person name="Wortman J."/>
            <person name="Nusbaum C."/>
            <person name="Birren B."/>
        </authorList>
    </citation>
    <scope>NUCLEOTIDE SEQUENCE [LARGE SCALE GENOMIC DNA]</scope>
    <source>
        <strain evidence="2">CBS 10118</strain>
    </source>
</reference>
<protein>
    <submittedName>
        <fullName evidence="2">Uncharacterized protein</fullName>
    </submittedName>
</protein>
<gene>
    <name evidence="2" type="ORF">I302_07005</name>
    <name evidence="3" type="ORF">I302_107259</name>
</gene>
<name>A0A1B9FZ22_9TREE</name>
<reference evidence="3" key="4">
    <citation type="submission" date="2024-02" db="EMBL/GenBank/DDBJ databases">
        <title>Comparative genomics of Cryptococcus and Kwoniella reveals pathogenesis evolution and contrasting modes of karyotype evolution via chromosome fusion or intercentromeric recombination.</title>
        <authorList>
            <person name="Coelho M.A."/>
            <person name="David-Palma M."/>
            <person name="Shea T."/>
            <person name="Bowers K."/>
            <person name="McGinley-Smith S."/>
            <person name="Mohammad A.W."/>
            <person name="Gnirke A."/>
            <person name="Yurkov A.M."/>
            <person name="Nowrousian M."/>
            <person name="Sun S."/>
            <person name="Cuomo C.A."/>
            <person name="Heitman J."/>
        </authorList>
    </citation>
    <scope>NUCLEOTIDE SEQUENCE</scope>
    <source>
        <strain evidence="3">CBS 10118</strain>
    </source>
</reference>
<dbReference type="KEGG" id="kbi:30211404"/>
<proteinExistence type="predicted"/>
<keyword evidence="4" id="KW-1185">Reference proteome</keyword>
<dbReference type="GeneID" id="30211404"/>
<dbReference type="EMBL" id="CP144546">
    <property type="protein sequence ID" value="WVW85221.1"/>
    <property type="molecule type" value="Genomic_DNA"/>
</dbReference>
<reference evidence="2" key="3">
    <citation type="submission" date="2014-01" db="EMBL/GenBank/DDBJ databases">
        <title>Evolution of pathogenesis and genome organization in the Tremellales.</title>
        <authorList>
            <person name="Cuomo C."/>
            <person name="Litvintseva A."/>
            <person name="Heitman J."/>
            <person name="Chen Y."/>
            <person name="Sun S."/>
            <person name="Springer D."/>
            <person name="Dromer F."/>
            <person name="Young S."/>
            <person name="Zeng Q."/>
            <person name="Chapman S."/>
            <person name="Gujja S."/>
            <person name="Saif S."/>
            <person name="Birren B."/>
        </authorList>
    </citation>
    <scope>NUCLEOTIDE SEQUENCE</scope>
    <source>
        <strain evidence="2">CBS 10118</strain>
    </source>
</reference>
<dbReference type="Proteomes" id="UP000092730">
    <property type="component" value="Chromosome 6"/>
</dbReference>
<organism evidence="2">
    <name type="scientific">Kwoniella bestiolae CBS 10118</name>
    <dbReference type="NCBI Taxonomy" id="1296100"/>
    <lineage>
        <taxon>Eukaryota</taxon>
        <taxon>Fungi</taxon>
        <taxon>Dikarya</taxon>
        <taxon>Basidiomycota</taxon>
        <taxon>Agaricomycotina</taxon>
        <taxon>Tremellomycetes</taxon>
        <taxon>Tremellales</taxon>
        <taxon>Cryptococcaceae</taxon>
        <taxon>Kwoniella</taxon>
    </lineage>
</organism>
<feature type="compositionally biased region" description="Acidic residues" evidence="1">
    <location>
        <begin position="8"/>
        <end position="31"/>
    </location>
</feature>